<dbReference type="EMBL" id="CP009248">
    <property type="protein sequence ID" value="APT91561.1"/>
    <property type="molecule type" value="Genomic_DNA"/>
</dbReference>
<organism evidence="2 3">
    <name type="scientific">Corynebacterium sphenisci DSM 44792</name>
    <dbReference type="NCBI Taxonomy" id="1437874"/>
    <lineage>
        <taxon>Bacteria</taxon>
        <taxon>Bacillati</taxon>
        <taxon>Actinomycetota</taxon>
        <taxon>Actinomycetes</taxon>
        <taxon>Mycobacteriales</taxon>
        <taxon>Corynebacteriaceae</taxon>
        <taxon>Corynebacterium</taxon>
    </lineage>
</organism>
<proteinExistence type="predicted"/>
<gene>
    <name evidence="2" type="ORF">CSPHI_11995</name>
</gene>
<keyword evidence="1" id="KW-0812">Transmembrane</keyword>
<keyword evidence="3" id="KW-1185">Reference proteome</keyword>
<evidence type="ECO:0000313" key="2">
    <source>
        <dbReference type="EMBL" id="APT91561.1"/>
    </source>
</evidence>
<name>A0A1L7D0S8_9CORY</name>
<reference evidence="2 3" key="1">
    <citation type="submission" date="2014-08" db="EMBL/GenBank/DDBJ databases">
        <title>Complete genome sequence of Corynebacterium sphenisci CECT 5990(T) (=DSM 44792(T)), isolated from healthy wild penguins.</title>
        <authorList>
            <person name="Ruckert C."/>
            <person name="Albersmeier A."/>
            <person name="Winkler A."/>
            <person name="Kalinowski J."/>
        </authorList>
    </citation>
    <scope>NUCLEOTIDE SEQUENCE [LARGE SCALE GENOMIC DNA]</scope>
    <source>
        <strain evidence="2 3">DSM 44792</strain>
    </source>
</reference>
<feature type="transmembrane region" description="Helical" evidence="1">
    <location>
        <begin position="66"/>
        <end position="88"/>
    </location>
</feature>
<protein>
    <submittedName>
        <fullName evidence="2">Uncharacterized protein</fullName>
    </submittedName>
</protein>
<dbReference type="KEGG" id="csph:CSPHI_11995"/>
<evidence type="ECO:0000256" key="1">
    <source>
        <dbReference type="SAM" id="Phobius"/>
    </source>
</evidence>
<accession>A0A1L7D0S8</accession>
<keyword evidence="1" id="KW-0472">Membrane</keyword>
<feature type="transmembrane region" description="Helical" evidence="1">
    <location>
        <begin position="21"/>
        <end position="46"/>
    </location>
</feature>
<dbReference type="STRING" id="1437874.CSPHI_11995"/>
<keyword evidence="1" id="KW-1133">Transmembrane helix</keyword>
<evidence type="ECO:0000313" key="3">
    <source>
        <dbReference type="Proteomes" id="UP000185469"/>
    </source>
</evidence>
<dbReference type="AlphaFoldDB" id="A0A1L7D0S8"/>
<dbReference type="Proteomes" id="UP000185469">
    <property type="component" value="Chromosome"/>
</dbReference>
<sequence length="128" mass="14013">MDPADDPLLRLERNERSGRQAYRYAAGVIIATILTAIGVGVAGAVAGGPNCDAGASRFICSRTWELAWPLATSAVSLVGALGGFWMTYRKWAAFQRWRPWLAMCWLLLPHTLLWMTGTLSIAMFGLPD</sequence>
<feature type="transmembrane region" description="Helical" evidence="1">
    <location>
        <begin position="100"/>
        <end position="126"/>
    </location>
</feature>